<keyword evidence="2" id="KW-0812">Transmembrane</keyword>
<organism evidence="4 5">
    <name type="scientific">Berkelbacteria bacterium GW2011_GWA1_36_9</name>
    <dbReference type="NCBI Taxonomy" id="1618331"/>
    <lineage>
        <taxon>Bacteria</taxon>
        <taxon>Candidatus Berkelbacteria</taxon>
    </lineage>
</organism>
<dbReference type="PANTHER" id="PTHR37938:SF1">
    <property type="entry name" value="BLL0215 PROTEIN"/>
    <property type="match status" value="1"/>
</dbReference>
<dbReference type="PANTHER" id="PTHR37938">
    <property type="entry name" value="BLL0215 PROTEIN"/>
    <property type="match status" value="1"/>
</dbReference>
<dbReference type="InterPro" id="IPR005182">
    <property type="entry name" value="YdbS-like_PH"/>
</dbReference>
<sequence length="242" mass="27635">MSEYNFPVPGSIKEKEIVVFARRHFVAFLGQFLLAFLLLVIPVIITIVIFVFNFDTKIFQGLFLNFLVLILSAYYMVVTTFAFVSWISFYYNIYIVTNTEIIEITQIGFFGRKISQLSLLRVQDVSSDIKGFLQTFFTYGDVLVETAGEKETFLLQSVPNPQEISSKIMEIHDEIIETEGRHHEILEGEGVLAPGKINKVEEKTSYQELLEKEKAPEVESSKEGEISKDNLDKGGEVDLHKE</sequence>
<keyword evidence="2" id="KW-1133">Transmembrane helix</keyword>
<reference evidence="4 5" key="1">
    <citation type="journal article" date="2015" name="Nature">
        <title>rRNA introns, odd ribosomes, and small enigmatic genomes across a large radiation of phyla.</title>
        <authorList>
            <person name="Brown C.T."/>
            <person name="Hug L.A."/>
            <person name="Thomas B.C."/>
            <person name="Sharon I."/>
            <person name="Castelle C.J."/>
            <person name="Singh A."/>
            <person name="Wilkins M.J."/>
            <person name="Williams K.H."/>
            <person name="Banfield J.F."/>
        </authorList>
    </citation>
    <scope>NUCLEOTIDE SEQUENCE [LARGE SCALE GENOMIC DNA]</scope>
</reference>
<evidence type="ECO:0000259" key="3">
    <source>
        <dbReference type="Pfam" id="PF03703"/>
    </source>
</evidence>
<dbReference type="EMBL" id="LBSM01000011">
    <property type="protein sequence ID" value="KKQ18021.1"/>
    <property type="molecule type" value="Genomic_DNA"/>
</dbReference>
<dbReference type="AlphaFoldDB" id="A0A0G0IPS2"/>
<feature type="region of interest" description="Disordered" evidence="1">
    <location>
        <begin position="209"/>
        <end position="242"/>
    </location>
</feature>
<feature type="domain" description="YdbS-like PH" evidence="3">
    <location>
        <begin position="94"/>
        <end position="165"/>
    </location>
</feature>
<dbReference type="Proteomes" id="UP000034508">
    <property type="component" value="Unassembled WGS sequence"/>
</dbReference>
<keyword evidence="2" id="KW-0472">Membrane</keyword>
<proteinExistence type="predicted"/>
<feature type="transmembrane region" description="Helical" evidence="2">
    <location>
        <begin position="32"/>
        <end position="54"/>
    </location>
</feature>
<name>A0A0G0IPS2_9BACT</name>
<evidence type="ECO:0000313" key="5">
    <source>
        <dbReference type="Proteomes" id="UP000034508"/>
    </source>
</evidence>
<protein>
    <recommendedName>
        <fullName evidence="3">YdbS-like PH domain-containing protein</fullName>
    </recommendedName>
</protein>
<evidence type="ECO:0000256" key="1">
    <source>
        <dbReference type="SAM" id="MobiDB-lite"/>
    </source>
</evidence>
<evidence type="ECO:0000256" key="2">
    <source>
        <dbReference type="SAM" id="Phobius"/>
    </source>
</evidence>
<comment type="caution">
    <text evidence="4">The sequence shown here is derived from an EMBL/GenBank/DDBJ whole genome shotgun (WGS) entry which is preliminary data.</text>
</comment>
<accession>A0A0G0IPS2</accession>
<feature type="transmembrane region" description="Helical" evidence="2">
    <location>
        <begin position="66"/>
        <end position="91"/>
    </location>
</feature>
<dbReference type="Pfam" id="PF03703">
    <property type="entry name" value="bPH_2"/>
    <property type="match status" value="1"/>
</dbReference>
<gene>
    <name evidence="4" type="ORF">US31_C0011G0003</name>
</gene>
<evidence type="ECO:0000313" key="4">
    <source>
        <dbReference type="EMBL" id="KKQ18021.1"/>
    </source>
</evidence>